<dbReference type="PANTHER" id="PTHR43790:SF3">
    <property type="entry name" value="D-ALLOSE IMPORT ATP-BINDING PROTEIN ALSA-RELATED"/>
    <property type="match status" value="1"/>
</dbReference>
<keyword evidence="4" id="KW-1003">Cell membrane</keyword>
<evidence type="ECO:0000256" key="1">
    <source>
        <dbReference type="ARBA" id="ARBA00004202"/>
    </source>
</evidence>
<evidence type="ECO:0000256" key="10">
    <source>
        <dbReference type="ARBA" id="ARBA00023136"/>
    </source>
</evidence>
<proteinExistence type="inferred from homology"/>
<dbReference type="EMBL" id="PXYK01000006">
    <property type="protein sequence ID" value="PSJ62658.1"/>
    <property type="molecule type" value="Genomic_DNA"/>
</dbReference>
<evidence type="ECO:0000256" key="8">
    <source>
        <dbReference type="ARBA" id="ARBA00022840"/>
    </source>
</evidence>
<accession>A0A2P7SJI2</accession>
<keyword evidence="8" id="KW-0067">ATP-binding</keyword>
<dbReference type="InterPro" id="IPR017871">
    <property type="entry name" value="ABC_transporter-like_CS"/>
</dbReference>
<name>A0A2P7SJI2_9HYPH</name>
<sequence length="506" mass="55650">MHLAIESASKAFPGVQALDNVSLELRPGEIHALMGENGAGKSTLIKIITGLYRPDGGRLLVDGREVSFQSPRDAIAAGISAVHQERNLIPRFSVGENILLERLPTHRGLLDREAIHREARRYLDLLDRGIDTRAEVRTLSVAQMQIVEIAKALSLETKCLLMDEPTASITEHETVALFSLLRRLRDEGAAIVFVSHKLEEVFAIADRVTVLRDGRNAAIGEPMSAMTRQRLISLMVGREERIVERPQRTVETDVVLEASGINTAFGHRDISFALRRGEILGLYGLVGAGRSELARAIVGDIPVTGGALRLKGKAVRIRDMHEALDHHRIGYISEDRKQEGLILAHSIRENIAVTIWKRLAGMLGLIAPPAEARAVLPYVERLEIRTPSIEQTVGNLSGGNQQKVSVAKWLAANVEILIIDEPTVGIDIKTKAYLHELIHEIAEAGTSVLLISSDMPEMVALADRILVMHGKRLVGEVANGRRYETVSRAIMNRIHAVEEERPAAAE</sequence>
<dbReference type="GO" id="GO:0016887">
    <property type="term" value="F:ATP hydrolysis activity"/>
    <property type="evidence" value="ECO:0007669"/>
    <property type="project" value="InterPro"/>
</dbReference>
<keyword evidence="13" id="KW-1185">Reference proteome</keyword>
<dbReference type="Pfam" id="PF00005">
    <property type="entry name" value="ABC_tran"/>
    <property type="match status" value="2"/>
</dbReference>
<dbReference type="SUPFAM" id="SSF52540">
    <property type="entry name" value="P-loop containing nucleoside triphosphate hydrolases"/>
    <property type="match status" value="2"/>
</dbReference>
<dbReference type="InterPro" id="IPR003439">
    <property type="entry name" value="ABC_transporter-like_ATP-bd"/>
</dbReference>
<organism evidence="12 13">
    <name type="scientific">Kumtagia ephedrae</name>
    <dbReference type="NCBI Taxonomy" id="2116701"/>
    <lineage>
        <taxon>Bacteria</taxon>
        <taxon>Pseudomonadati</taxon>
        <taxon>Pseudomonadota</taxon>
        <taxon>Alphaproteobacteria</taxon>
        <taxon>Hyphomicrobiales</taxon>
        <taxon>Phyllobacteriaceae</taxon>
        <taxon>Kumtagia</taxon>
    </lineage>
</organism>
<dbReference type="CDD" id="cd03215">
    <property type="entry name" value="ABC_Carb_Monos_II"/>
    <property type="match status" value="1"/>
</dbReference>
<comment type="similarity">
    <text evidence="2">Belongs to the ABC transporter superfamily.</text>
</comment>
<keyword evidence="6" id="KW-0677">Repeat</keyword>
<evidence type="ECO:0000256" key="7">
    <source>
        <dbReference type="ARBA" id="ARBA00022741"/>
    </source>
</evidence>
<dbReference type="InterPro" id="IPR003593">
    <property type="entry name" value="AAA+_ATPase"/>
</dbReference>
<evidence type="ECO:0000256" key="2">
    <source>
        <dbReference type="ARBA" id="ARBA00005417"/>
    </source>
</evidence>
<keyword evidence="7" id="KW-0547">Nucleotide-binding</keyword>
<evidence type="ECO:0000256" key="9">
    <source>
        <dbReference type="ARBA" id="ARBA00022967"/>
    </source>
</evidence>
<dbReference type="OrthoDB" id="9805029at2"/>
<dbReference type="SMART" id="SM00382">
    <property type="entry name" value="AAA"/>
    <property type="match status" value="2"/>
</dbReference>
<dbReference type="AlphaFoldDB" id="A0A2P7SJI2"/>
<dbReference type="Gene3D" id="3.40.50.300">
    <property type="entry name" value="P-loop containing nucleotide triphosphate hydrolases"/>
    <property type="match status" value="2"/>
</dbReference>
<dbReference type="Proteomes" id="UP000241229">
    <property type="component" value="Unassembled WGS sequence"/>
</dbReference>
<dbReference type="RefSeq" id="WP_106771759.1">
    <property type="nucleotide sequence ID" value="NZ_PXYK01000006.1"/>
</dbReference>
<keyword evidence="5" id="KW-0762">Sugar transport</keyword>
<keyword evidence="10" id="KW-0472">Membrane</keyword>
<evidence type="ECO:0000256" key="4">
    <source>
        <dbReference type="ARBA" id="ARBA00022475"/>
    </source>
</evidence>
<dbReference type="InterPro" id="IPR027417">
    <property type="entry name" value="P-loop_NTPase"/>
</dbReference>
<evidence type="ECO:0000313" key="12">
    <source>
        <dbReference type="EMBL" id="PSJ62658.1"/>
    </source>
</evidence>
<dbReference type="GO" id="GO:0005886">
    <property type="term" value="C:plasma membrane"/>
    <property type="evidence" value="ECO:0007669"/>
    <property type="project" value="UniProtKB-SubCell"/>
</dbReference>
<evidence type="ECO:0000256" key="5">
    <source>
        <dbReference type="ARBA" id="ARBA00022597"/>
    </source>
</evidence>
<dbReference type="GO" id="GO:0005524">
    <property type="term" value="F:ATP binding"/>
    <property type="evidence" value="ECO:0007669"/>
    <property type="project" value="UniProtKB-KW"/>
</dbReference>
<dbReference type="PROSITE" id="PS50893">
    <property type="entry name" value="ABC_TRANSPORTER_2"/>
    <property type="match status" value="2"/>
</dbReference>
<evidence type="ECO:0000256" key="3">
    <source>
        <dbReference type="ARBA" id="ARBA00022448"/>
    </source>
</evidence>
<evidence type="ECO:0000259" key="11">
    <source>
        <dbReference type="PROSITE" id="PS50893"/>
    </source>
</evidence>
<reference evidence="12 13" key="1">
    <citation type="submission" date="2018-03" db="EMBL/GenBank/DDBJ databases">
        <title>The draft genome of Mesorhizobium sp. 6GN-30.</title>
        <authorList>
            <person name="Liu L."/>
            <person name="Li L."/>
            <person name="Wang T."/>
            <person name="Zhang X."/>
            <person name="Liang L."/>
        </authorList>
    </citation>
    <scope>NUCLEOTIDE SEQUENCE [LARGE SCALE GENOMIC DNA]</scope>
    <source>
        <strain evidence="12 13">6GN30</strain>
    </source>
</reference>
<gene>
    <name evidence="12" type="ORF">C7I84_08665</name>
</gene>
<dbReference type="PANTHER" id="PTHR43790">
    <property type="entry name" value="CARBOHYDRATE TRANSPORT ATP-BINDING PROTEIN MG119-RELATED"/>
    <property type="match status" value="1"/>
</dbReference>
<evidence type="ECO:0000313" key="13">
    <source>
        <dbReference type="Proteomes" id="UP000241229"/>
    </source>
</evidence>
<evidence type="ECO:0000256" key="6">
    <source>
        <dbReference type="ARBA" id="ARBA00022737"/>
    </source>
</evidence>
<dbReference type="PROSITE" id="PS00211">
    <property type="entry name" value="ABC_TRANSPORTER_1"/>
    <property type="match status" value="1"/>
</dbReference>
<comment type="caution">
    <text evidence="12">The sequence shown here is derived from an EMBL/GenBank/DDBJ whole genome shotgun (WGS) entry which is preliminary data.</text>
</comment>
<feature type="domain" description="ABC transporter" evidence="11">
    <location>
        <begin position="3"/>
        <end position="238"/>
    </location>
</feature>
<comment type="subcellular location">
    <subcellularLocation>
        <location evidence="1">Cell membrane</location>
        <topology evidence="1">Peripheral membrane protein</topology>
    </subcellularLocation>
</comment>
<feature type="domain" description="ABC transporter" evidence="11">
    <location>
        <begin position="250"/>
        <end position="495"/>
    </location>
</feature>
<dbReference type="FunFam" id="3.40.50.300:FF:000127">
    <property type="entry name" value="Ribose import ATP-binding protein RbsA"/>
    <property type="match status" value="1"/>
</dbReference>
<keyword evidence="3" id="KW-0813">Transport</keyword>
<keyword evidence="9" id="KW-1278">Translocase</keyword>
<dbReference type="CDD" id="cd03216">
    <property type="entry name" value="ABC_Carb_Monos_I"/>
    <property type="match status" value="1"/>
</dbReference>
<dbReference type="InterPro" id="IPR050107">
    <property type="entry name" value="ABC_carbohydrate_import_ATPase"/>
</dbReference>
<protein>
    <submittedName>
        <fullName evidence="12">ABC transporter permease</fullName>
    </submittedName>
</protein>